<evidence type="ECO:0000259" key="2">
    <source>
        <dbReference type="Pfam" id="PF00496"/>
    </source>
</evidence>
<dbReference type="Pfam" id="PF00496">
    <property type="entry name" value="SBP_bac_5"/>
    <property type="match status" value="1"/>
</dbReference>
<dbReference type="Gene3D" id="3.10.105.10">
    <property type="entry name" value="Dipeptide-binding Protein, Domain 3"/>
    <property type="match status" value="1"/>
</dbReference>
<dbReference type="PIRSF" id="PIRSF002741">
    <property type="entry name" value="MppA"/>
    <property type="match status" value="1"/>
</dbReference>
<gene>
    <name evidence="3" type="ORF">Q5716_08710</name>
</gene>
<dbReference type="PANTHER" id="PTHR30290:SF83">
    <property type="entry name" value="ABC TRANSPORTER SUBSTRATE-BINDING PROTEIN"/>
    <property type="match status" value="1"/>
</dbReference>
<dbReference type="Gene3D" id="3.40.190.10">
    <property type="entry name" value="Periplasmic binding protein-like II"/>
    <property type="match status" value="1"/>
</dbReference>
<reference evidence="3 4" key="1">
    <citation type="submission" date="2023-07" db="EMBL/GenBank/DDBJ databases">
        <title>Protaetiibacter sp. nov WY-16 isolated from soil.</title>
        <authorList>
            <person name="Liu B."/>
            <person name="Wan Y."/>
        </authorList>
    </citation>
    <scope>NUCLEOTIDE SEQUENCE [LARGE SCALE GENOMIC DNA]</scope>
    <source>
        <strain evidence="3 4">WY-16</strain>
    </source>
</reference>
<dbReference type="Proteomes" id="UP001241072">
    <property type="component" value="Unassembled WGS sequence"/>
</dbReference>
<dbReference type="EMBL" id="JAUQUB010000001">
    <property type="protein sequence ID" value="MDO7882303.1"/>
    <property type="molecule type" value="Genomic_DNA"/>
</dbReference>
<dbReference type="InterPro" id="IPR000914">
    <property type="entry name" value="SBP_5_dom"/>
</dbReference>
<accession>A0ABT9BMR8</accession>
<feature type="domain" description="Solute-binding protein family 5" evidence="2">
    <location>
        <begin position="78"/>
        <end position="449"/>
    </location>
</feature>
<dbReference type="SUPFAM" id="SSF53850">
    <property type="entry name" value="Periplasmic binding protein-like II"/>
    <property type="match status" value="1"/>
</dbReference>
<name>A0ABT9BMR8_9MICO</name>
<sequence>MQFPRPARALAIATVALLGLTACAAGGSDSDASSDILIFAGGEPDHLTPGRQTVAFDQVMSVFSPLVDLDAEGNTSMLAAESVESEDATTWTITLKDGWTFHNGEPVTAQSYVDAWNFTAYGPNAWENSWELASIVGYTDLNPAEGEPTTDAMSGLTVVDDLTFTVELVGPDSQFPLQLTGAQTGFYPMPEAAYDDLDAYDRQPIGNGPFEMTEAWEDTEEYTVTAYADYAGPAPTIAGITFRPYTDNLTAYTDVLAGNADVLYLPTAKMTSAIADFGDDHVYSLQAPGVDYIGFPLWDEKWQNQDLREAISMAIDREAINEAIYGGLYAPANSLTSPNMNGDPAGICGELCEFDVDAAQAKLEEAGGFEGTMTIVYPGGSGLDELFEAYANQIRQNLGIDAVASPTTDWAEYWQSLVDHTVAGPHFGHWGALYPSQQSTLRALFTEGGGCYLCTGYSSDTVDELLLAADASQTLDDSYEGYAAVQEFVLSEFPTVPTFSNTYNYVTSERVLELPAVSGSPVLSKIVLAD</sequence>
<evidence type="ECO:0000313" key="4">
    <source>
        <dbReference type="Proteomes" id="UP001241072"/>
    </source>
</evidence>
<protein>
    <submittedName>
        <fullName evidence="3">ABC transporter substrate-binding protein</fullName>
    </submittedName>
</protein>
<feature type="chain" id="PRO_5047059593" evidence="1">
    <location>
        <begin position="25"/>
        <end position="530"/>
    </location>
</feature>
<evidence type="ECO:0000256" key="1">
    <source>
        <dbReference type="SAM" id="SignalP"/>
    </source>
</evidence>
<feature type="signal peptide" evidence="1">
    <location>
        <begin position="1"/>
        <end position="24"/>
    </location>
</feature>
<dbReference type="InterPro" id="IPR030678">
    <property type="entry name" value="Peptide/Ni-bd"/>
</dbReference>
<evidence type="ECO:0000313" key="3">
    <source>
        <dbReference type="EMBL" id="MDO7882303.1"/>
    </source>
</evidence>
<dbReference type="InterPro" id="IPR039424">
    <property type="entry name" value="SBP_5"/>
</dbReference>
<dbReference type="CDD" id="cd00995">
    <property type="entry name" value="PBP2_NikA_DppA_OppA_like"/>
    <property type="match status" value="1"/>
</dbReference>
<comment type="caution">
    <text evidence="3">The sequence shown here is derived from an EMBL/GenBank/DDBJ whole genome shotgun (WGS) entry which is preliminary data.</text>
</comment>
<dbReference type="PANTHER" id="PTHR30290">
    <property type="entry name" value="PERIPLASMIC BINDING COMPONENT OF ABC TRANSPORTER"/>
    <property type="match status" value="1"/>
</dbReference>
<dbReference type="Gene3D" id="3.90.76.10">
    <property type="entry name" value="Dipeptide-binding Protein, Domain 1"/>
    <property type="match status" value="1"/>
</dbReference>
<proteinExistence type="predicted"/>
<organism evidence="3 4">
    <name type="scientific">Antiquaquibacter soli</name>
    <dbReference type="NCBI Taxonomy" id="3064523"/>
    <lineage>
        <taxon>Bacteria</taxon>
        <taxon>Bacillati</taxon>
        <taxon>Actinomycetota</taxon>
        <taxon>Actinomycetes</taxon>
        <taxon>Micrococcales</taxon>
        <taxon>Microbacteriaceae</taxon>
        <taxon>Antiquaquibacter</taxon>
    </lineage>
</organism>
<dbReference type="PROSITE" id="PS51257">
    <property type="entry name" value="PROKAR_LIPOPROTEIN"/>
    <property type="match status" value="1"/>
</dbReference>
<keyword evidence="1" id="KW-0732">Signal</keyword>
<dbReference type="RefSeq" id="WP_305002682.1">
    <property type="nucleotide sequence ID" value="NZ_JAUQUB010000001.1"/>
</dbReference>
<keyword evidence="4" id="KW-1185">Reference proteome</keyword>